<dbReference type="PRINTS" id="PR00413">
    <property type="entry name" value="HADHALOGNASE"/>
</dbReference>
<dbReference type="SFLD" id="SFLDG01129">
    <property type="entry name" value="C1.5:_HAD__Beta-PGM__Phosphata"/>
    <property type="match status" value="1"/>
</dbReference>
<dbReference type="NCBIfam" id="TIGR02254">
    <property type="entry name" value="YjjG_YfnB"/>
    <property type="match status" value="1"/>
</dbReference>
<evidence type="ECO:0000313" key="1">
    <source>
        <dbReference type="EMBL" id="ADY53747.1"/>
    </source>
</evidence>
<proteinExistence type="predicted"/>
<dbReference type="PANTHER" id="PTHR47478">
    <property type="match status" value="1"/>
</dbReference>
<evidence type="ECO:0000313" key="2">
    <source>
        <dbReference type="Proteomes" id="UP000000310"/>
    </source>
</evidence>
<dbReference type="Proteomes" id="UP000000310">
    <property type="component" value="Chromosome"/>
</dbReference>
<dbReference type="RefSeq" id="WP_013634232.1">
    <property type="nucleotide sequence ID" value="NC_015177.1"/>
</dbReference>
<dbReference type="InterPro" id="IPR023214">
    <property type="entry name" value="HAD_sf"/>
</dbReference>
<dbReference type="eggNOG" id="COG1011">
    <property type="taxonomic scope" value="Bacteria"/>
</dbReference>
<sequence length="232" mass="26778">MKLGYRHVFFDLDHTLWDFDKNAEETIVELYQTYRLADLGLLSADIFIETYTENNHKLWREYHLGNISKDELRATRFKKTFTELGIDEHKIPITFEEDYVRICPTKTNLFPNVHEVLGYLSEKYNLHLISNGFKESTEYKLKNTGIGDYFKNIIISEVVGVNKPHKAIFNHALGLANGVVDESIMIGDSIEADIRGAKSLGMDAIYFNPNNLAIPEDIKIHIKDLVELKHML</sequence>
<dbReference type="SFLD" id="SFLDS00003">
    <property type="entry name" value="Haloacid_Dehalogenase"/>
    <property type="match status" value="1"/>
</dbReference>
<protein>
    <submittedName>
        <fullName evidence="1">HAD superfamily (Subfamily IA) hydrolase, TIGR02254</fullName>
    </submittedName>
</protein>
<dbReference type="EMBL" id="CP002545">
    <property type="protein sequence ID" value="ADY53747.1"/>
    <property type="molecule type" value="Genomic_DNA"/>
</dbReference>
<keyword evidence="1" id="KW-0378">Hydrolase</keyword>
<organism evidence="1 2">
    <name type="scientific">Pseudopedobacter saltans (strain ATCC 51119 / DSM 12145 / JCM 21818 / CCUG 39354 / LMG 10337 / NBRC 100064 / NCIMB 13643)</name>
    <name type="common">Pedobacter saltans</name>
    <dbReference type="NCBI Taxonomy" id="762903"/>
    <lineage>
        <taxon>Bacteria</taxon>
        <taxon>Pseudomonadati</taxon>
        <taxon>Bacteroidota</taxon>
        <taxon>Sphingobacteriia</taxon>
        <taxon>Sphingobacteriales</taxon>
        <taxon>Sphingobacteriaceae</taxon>
        <taxon>Pseudopedobacter</taxon>
    </lineage>
</organism>
<dbReference type="STRING" id="762903.Pedsa_3211"/>
<dbReference type="InterPro" id="IPR006439">
    <property type="entry name" value="HAD-SF_hydro_IA"/>
</dbReference>
<dbReference type="InterPro" id="IPR023198">
    <property type="entry name" value="PGP-like_dom2"/>
</dbReference>
<reference evidence="1 2" key="1">
    <citation type="journal article" date="2011" name="Stand. Genomic Sci.">
        <title>Complete genome sequence of the gliding, heparinolytic Pedobacter saltans type strain (113).</title>
        <authorList>
            <person name="Liolios K."/>
            <person name="Sikorski J."/>
            <person name="Lu M."/>
            <person name="Nolan M."/>
            <person name="Lapidus A."/>
            <person name="Lucas S."/>
            <person name="Hammon N."/>
            <person name="Deshpande S."/>
            <person name="Cheng J.F."/>
            <person name="Tapia R."/>
            <person name="Han C."/>
            <person name="Goodwin L."/>
            <person name="Pitluck S."/>
            <person name="Huntemann M."/>
            <person name="Ivanova N."/>
            <person name="Pagani I."/>
            <person name="Mavromatis K."/>
            <person name="Ovchinikova G."/>
            <person name="Pati A."/>
            <person name="Chen A."/>
            <person name="Palaniappan K."/>
            <person name="Land M."/>
            <person name="Hauser L."/>
            <person name="Brambilla E.M."/>
            <person name="Kotsyurbenko O."/>
            <person name="Rohde M."/>
            <person name="Tindall B.J."/>
            <person name="Abt B."/>
            <person name="Goker M."/>
            <person name="Detter J.C."/>
            <person name="Woyke T."/>
            <person name="Bristow J."/>
            <person name="Eisen J.A."/>
            <person name="Markowitz V."/>
            <person name="Hugenholtz P."/>
            <person name="Klenk H.P."/>
            <person name="Kyrpides N.C."/>
        </authorList>
    </citation>
    <scope>NUCLEOTIDE SEQUENCE [LARGE SCALE GENOMIC DNA]</scope>
    <source>
        <strain evidence="2">ATCC 51119 / DSM 12145 / JCM 21818 / LMG 10337 / NBRC 100064 / NCIMB 13643</strain>
    </source>
</reference>
<dbReference type="Gene3D" id="1.10.150.240">
    <property type="entry name" value="Putative phosphatase, domain 2"/>
    <property type="match status" value="1"/>
</dbReference>
<dbReference type="GO" id="GO:0008253">
    <property type="term" value="F:5'-nucleotidase activity"/>
    <property type="evidence" value="ECO:0007669"/>
    <property type="project" value="InterPro"/>
</dbReference>
<dbReference type="KEGG" id="psn:Pedsa_3211"/>
<dbReference type="InterPro" id="IPR036412">
    <property type="entry name" value="HAD-like_sf"/>
</dbReference>
<dbReference type="PANTHER" id="PTHR47478:SF1">
    <property type="entry name" value="PYRIMIDINE 5'-NUCLEOTIDASE YJJG"/>
    <property type="match status" value="1"/>
</dbReference>
<gene>
    <name evidence="1" type="ordered locus">Pedsa_3211</name>
</gene>
<name>F0SBC0_PSESL</name>
<keyword evidence="2" id="KW-1185">Reference proteome</keyword>
<reference evidence="2" key="2">
    <citation type="submission" date="2011-02" db="EMBL/GenBank/DDBJ databases">
        <title>The complete genome of Pedobacter saltans DSM 12145.</title>
        <authorList>
            <consortium name="US DOE Joint Genome Institute (JGI-PGF)"/>
            <person name="Lucas S."/>
            <person name="Copeland A."/>
            <person name="Lapidus A."/>
            <person name="Bruce D."/>
            <person name="Goodwin L."/>
            <person name="Pitluck S."/>
            <person name="Kyrpides N."/>
            <person name="Mavromatis K."/>
            <person name="Pagani I."/>
            <person name="Ivanova N."/>
            <person name="Ovchinnikova G."/>
            <person name="Lu M."/>
            <person name="Detter J.C."/>
            <person name="Han C."/>
            <person name="Land M."/>
            <person name="Hauser L."/>
            <person name="Markowitz V."/>
            <person name="Cheng J.-F."/>
            <person name="Hugenholtz P."/>
            <person name="Woyke T."/>
            <person name="Wu D."/>
            <person name="Tindall B."/>
            <person name="Pomrenke H.G."/>
            <person name="Brambilla E."/>
            <person name="Klenk H.-P."/>
            <person name="Eisen J.A."/>
        </authorList>
    </citation>
    <scope>NUCLEOTIDE SEQUENCE [LARGE SCALE GENOMIC DNA]</scope>
    <source>
        <strain evidence="2">ATCC 51119 / DSM 12145 / JCM 21818 / LMG 10337 / NBRC 100064 / NCIMB 13643</strain>
    </source>
</reference>
<dbReference type="AlphaFoldDB" id="F0SBC0"/>
<dbReference type="OrthoDB" id="9802350at2"/>
<dbReference type="InterPro" id="IPR052550">
    <property type="entry name" value="Pyrimidine_5'-ntase_YjjG"/>
</dbReference>
<dbReference type="HOGENOM" id="CLU_045011_8_1_10"/>
<dbReference type="NCBIfam" id="TIGR01549">
    <property type="entry name" value="HAD-SF-IA-v1"/>
    <property type="match status" value="1"/>
</dbReference>
<dbReference type="InterPro" id="IPR011951">
    <property type="entry name" value="HAD-SF_hydro_IA_YjjG/PynA"/>
</dbReference>
<dbReference type="Pfam" id="PF00702">
    <property type="entry name" value="Hydrolase"/>
    <property type="match status" value="1"/>
</dbReference>
<dbReference type="Gene3D" id="3.40.50.1000">
    <property type="entry name" value="HAD superfamily/HAD-like"/>
    <property type="match status" value="1"/>
</dbReference>
<dbReference type="SUPFAM" id="SSF56784">
    <property type="entry name" value="HAD-like"/>
    <property type="match status" value="1"/>
</dbReference>
<accession>F0SBC0</accession>